<feature type="domain" description="Inner membrane protein YgaP-like transmembrane" evidence="2">
    <location>
        <begin position="4"/>
        <end position="67"/>
    </location>
</feature>
<accession>A0AAV3TA50</accession>
<proteinExistence type="predicted"/>
<organism evidence="3 4">
    <name type="scientific">Natronoarchaeum mannanilyticum</name>
    <dbReference type="NCBI Taxonomy" id="926360"/>
    <lineage>
        <taxon>Archaea</taxon>
        <taxon>Methanobacteriati</taxon>
        <taxon>Methanobacteriota</taxon>
        <taxon>Stenosarchaea group</taxon>
        <taxon>Halobacteria</taxon>
        <taxon>Halobacteriales</taxon>
        <taxon>Natronoarchaeaceae</taxon>
    </lineage>
</organism>
<dbReference type="EMBL" id="BAAADV010000003">
    <property type="protein sequence ID" value="GAA0670994.1"/>
    <property type="molecule type" value="Genomic_DNA"/>
</dbReference>
<keyword evidence="4" id="KW-1185">Reference proteome</keyword>
<name>A0AAV3TA50_9EURY</name>
<dbReference type="Pfam" id="PF11127">
    <property type="entry name" value="YgaP-like_TM"/>
    <property type="match status" value="1"/>
</dbReference>
<sequence length="69" mass="7247">MVDKNVGGRDRLARALLAALLTVAAIRSLRQGRRTVGMLASISALGFGINAVTCFCGLNRALGIDTTEE</sequence>
<reference evidence="3 4" key="1">
    <citation type="journal article" date="2019" name="Int. J. Syst. Evol. Microbiol.">
        <title>The Global Catalogue of Microorganisms (GCM) 10K type strain sequencing project: providing services to taxonomists for standard genome sequencing and annotation.</title>
        <authorList>
            <consortium name="The Broad Institute Genomics Platform"/>
            <consortium name="The Broad Institute Genome Sequencing Center for Infectious Disease"/>
            <person name="Wu L."/>
            <person name="Ma J."/>
        </authorList>
    </citation>
    <scope>NUCLEOTIDE SEQUENCE [LARGE SCALE GENOMIC DNA]</scope>
    <source>
        <strain evidence="3 4">JCM 16328</strain>
    </source>
</reference>
<dbReference type="Proteomes" id="UP001500420">
    <property type="component" value="Unassembled WGS sequence"/>
</dbReference>
<evidence type="ECO:0000313" key="3">
    <source>
        <dbReference type="EMBL" id="GAA0670994.1"/>
    </source>
</evidence>
<feature type="transmembrane region" description="Helical" evidence="1">
    <location>
        <begin position="36"/>
        <end position="58"/>
    </location>
</feature>
<dbReference type="InterPro" id="IPR021309">
    <property type="entry name" value="YgaP-like_TM"/>
</dbReference>
<gene>
    <name evidence="3" type="ORF">GCM10009020_16610</name>
</gene>
<comment type="caution">
    <text evidence="3">The sequence shown here is derived from an EMBL/GenBank/DDBJ whole genome shotgun (WGS) entry which is preliminary data.</text>
</comment>
<keyword evidence="1" id="KW-1133">Transmembrane helix</keyword>
<evidence type="ECO:0000256" key="1">
    <source>
        <dbReference type="SAM" id="Phobius"/>
    </source>
</evidence>
<evidence type="ECO:0000313" key="4">
    <source>
        <dbReference type="Proteomes" id="UP001500420"/>
    </source>
</evidence>
<dbReference type="AlphaFoldDB" id="A0AAV3TA50"/>
<feature type="transmembrane region" description="Helical" evidence="1">
    <location>
        <begin position="12"/>
        <end position="30"/>
    </location>
</feature>
<evidence type="ECO:0000259" key="2">
    <source>
        <dbReference type="Pfam" id="PF11127"/>
    </source>
</evidence>
<keyword evidence="1" id="KW-0472">Membrane</keyword>
<protein>
    <recommendedName>
        <fullName evidence="2">Inner membrane protein YgaP-like transmembrane domain-containing protein</fullName>
    </recommendedName>
</protein>
<keyword evidence="1" id="KW-0812">Transmembrane</keyword>
<dbReference type="RefSeq" id="WP_343773524.1">
    <property type="nucleotide sequence ID" value="NZ_BAAADV010000003.1"/>
</dbReference>